<protein>
    <submittedName>
        <fullName evidence="1">Uncharacterized protein</fullName>
    </submittedName>
</protein>
<sequence length="54" mass="6310">MARREGQDDNLALVNIHHGADDLADDADDWNKEDCFYQFIASDLWIVEKDWQEA</sequence>
<dbReference type="Proteomes" id="UP000030653">
    <property type="component" value="Unassembled WGS sequence"/>
</dbReference>
<evidence type="ECO:0000313" key="1">
    <source>
        <dbReference type="EMBL" id="EJU04211.1"/>
    </source>
</evidence>
<dbReference type="EMBL" id="JH795858">
    <property type="protein sequence ID" value="EJU04211.1"/>
    <property type="molecule type" value="Genomic_DNA"/>
</dbReference>
<keyword evidence="2" id="KW-1185">Reference proteome</keyword>
<dbReference type="GeneID" id="63683127"/>
<accession>M5G200</accession>
<dbReference type="RefSeq" id="XP_040631105.1">
    <property type="nucleotide sequence ID" value="XM_040768065.1"/>
</dbReference>
<gene>
    <name evidence="1" type="ORF">DACRYDRAFT_105275</name>
</gene>
<name>M5G200_DACPD</name>
<dbReference type="AlphaFoldDB" id="M5G200"/>
<dbReference type="HOGENOM" id="CLU_3050267_0_0_1"/>
<evidence type="ECO:0000313" key="2">
    <source>
        <dbReference type="Proteomes" id="UP000030653"/>
    </source>
</evidence>
<reference evidence="1 2" key="1">
    <citation type="journal article" date="2012" name="Science">
        <title>The Paleozoic origin of enzymatic lignin decomposition reconstructed from 31 fungal genomes.</title>
        <authorList>
            <person name="Floudas D."/>
            <person name="Binder M."/>
            <person name="Riley R."/>
            <person name="Barry K."/>
            <person name="Blanchette R.A."/>
            <person name="Henrissat B."/>
            <person name="Martinez A.T."/>
            <person name="Otillar R."/>
            <person name="Spatafora J.W."/>
            <person name="Yadav J.S."/>
            <person name="Aerts A."/>
            <person name="Benoit I."/>
            <person name="Boyd A."/>
            <person name="Carlson A."/>
            <person name="Copeland A."/>
            <person name="Coutinho P.M."/>
            <person name="de Vries R.P."/>
            <person name="Ferreira P."/>
            <person name="Findley K."/>
            <person name="Foster B."/>
            <person name="Gaskell J."/>
            <person name="Glotzer D."/>
            <person name="Gorecki P."/>
            <person name="Heitman J."/>
            <person name="Hesse C."/>
            <person name="Hori C."/>
            <person name="Igarashi K."/>
            <person name="Jurgens J.A."/>
            <person name="Kallen N."/>
            <person name="Kersten P."/>
            <person name="Kohler A."/>
            <person name="Kuees U."/>
            <person name="Kumar T.K.A."/>
            <person name="Kuo A."/>
            <person name="LaButti K."/>
            <person name="Larrondo L.F."/>
            <person name="Lindquist E."/>
            <person name="Ling A."/>
            <person name="Lombard V."/>
            <person name="Lucas S."/>
            <person name="Lundell T."/>
            <person name="Martin R."/>
            <person name="McLaughlin D.J."/>
            <person name="Morgenstern I."/>
            <person name="Morin E."/>
            <person name="Murat C."/>
            <person name="Nagy L.G."/>
            <person name="Nolan M."/>
            <person name="Ohm R.A."/>
            <person name="Patyshakuliyeva A."/>
            <person name="Rokas A."/>
            <person name="Ruiz-Duenas F.J."/>
            <person name="Sabat G."/>
            <person name="Salamov A."/>
            <person name="Samejima M."/>
            <person name="Schmutz J."/>
            <person name="Slot J.C."/>
            <person name="St John F."/>
            <person name="Stenlid J."/>
            <person name="Sun H."/>
            <person name="Sun S."/>
            <person name="Syed K."/>
            <person name="Tsang A."/>
            <person name="Wiebenga A."/>
            <person name="Young D."/>
            <person name="Pisabarro A."/>
            <person name="Eastwood D.C."/>
            <person name="Martin F."/>
            <person name="Cullen D."/>
            <person name="Grigoriev I.V."/>
            <person name="Hibbett D.S."/>
        </authorList>
    </citation>
    <scope>NUCLEOTIDE SEQUENCE [LARGE SCALE GENOMIC DNA]</scope>
    <source>
        <strain evidence="1 2">DJM-731 SS1</strain>
    </source>
</reference>
<organism evidence="1 2">
    <name type="scientific">Dacryopinax primogenitus (strain DJM 731)</name>
    <name type="common">Brown rot fungus</name>
    <dbReference type="NCBI Taxonomy" id="1858805"/>
    <lineage>
        <taxon>Eukaryota</taxon>
        <taxon>Fungi</taxon>
        <taxon>Dikarya</taxon>
        <taxon>Basidiomycota</taxon>
        <taxon>Agaricomycotina</taxon>
        <taxon>Dacrymycetes</taxon>
        <taxon>Dacrymycetales</taxon>
        <taxon>Dacrymycetaceae</taxon>
        <taxon>Dacryopinax</taxon>
    </lineage>
</organism>
<proteinExistence type="predicted"/>